<evidence type="ECO:0000313" key="4">
    <source>
        <dbReference type="WBParaSite" id="MCOS_0000523301-mRNA-1"/>
    </source>
</evidence>
<keyword evidence="1" id="KW-0732">Signal</keyword>
<proteinExistence type="predicted"/>
<evidence type="ECO:0000313" key="2">
    <source>
        <dbReference type="EMBL" id="VDD79231.1"/>
    </source>
</evidence>
<keyword evidence="3" id="KW-1185">Reference proteome</keyword>
<evidence type="ECO:0000256" key="1">
    <source>
        <dbReference type="SAM" id="SignalP"/>
    </source>
</evidence>
<dbReference type="EMBL" id="UXSR01005186">
    <property type="protein sequence ID" value="VDD79231.1"/>
    <property type="molecule type" value="Genomic_DNA"/>
</dbReference>
<accession>A0A158QTS6</accession>
<feature type="signal peptide" evidence="1">
    <location>
        <begin position="1"/>
        <end position="24"/>
    </location>
</feature>
<dbReference type="AlphaFoldDB" id="A0A158QTS6"/>
<feature type="chain" id="PRO_5043135590" evidence="1">
    <location>
        <begin position="25"/>
        <end position="157"/>
    </location>
</feature>
<protein>
    <submittedName>
        <fullName evidence="4">SCP domain-containing protein</fullName>
    </submittedName>
</protein>
<dbReference type="Proteomes" id="UP000267029">
    <property type="component" value="Unassembled WGS sequence"/>
</dbReference>
<dbReference type="Gene3D" id="3.40.33.10">
    <property type="entry name" value="CAP"/>
    <property type="match status" value="1"/>
</dbReference>
<dbReference type="WBParaSite" id="MCOS_0000523301-mRNA-1">
    <property type="protein sequence ID" value="MCOS_0000523301-mRNA-1"/>
    <property type="gene ID" value="MCOS_0000523301"/>
</dbReference>
<reference evidence="4" key="1">
    <citation type="submission" date="2016-04" db="UniProtKB">
        <authorList>
            <consortium name="WormBaseParasite"/>
        </authorList>
    </citation>
    <scope>IDENTIFICATION</scope>
</reference>
<evidence type="ECO:0000313" key="3">
    <source>
        <dbReference type="Proteomes" id="UP000267029"/>
    </source>
</evidence>
<gene>
    <name evidence="2" type="ORF">MCOS_LOCUS5234</name>
</gene>
<name>A0A158QTS6_MESCO</name>
<sequence length="157" mass="18110">MYIIHVENMLRLVCITVLFWNVLAEGPSEKEREYLLKLHAELREEVDPPASNMLMLAIWAKSSEVGCAKHRCLVGHGKDYYYRVICLYRPGQVALWAYEYAGDLDNDRPYEQGESCSDCPEDFICVRKQCYPSDSSSARLPMFGILNIVMLLTYIIM</sequence>
<dbReference type="SUPFAM" id="SSF55797">
    <property type="entry name" value="PR-1-like"/>
    <property type="match status" value="1"/>
</dbReference>
<reference evidence="2 3" key="2">
    <citation type="submission" date="2018-10" db="EMBL/GenBank/DDBJ databases">
        <authorList>
            <consortium name="Pathogen Informatics"/>
        </authorList>
    </citation>
    <scope>NUCLEOTIDE SEQUENCE [LARGE SCALE GENOMIC DNA]</scope>
</reference>
<organism evidence="4">
    <name type="scientific">Mesocestoides corti</name>
    <name type="common">Flatworm</name>
    <dbReference type="NCBI Taxonomy" id="53468"/>
    <lineage>
        <taxon>Eukaryota</taxon>
        <taxon>Metazoa</taxon>
        <taxon>Spiralia</taxon>
        <taxon>Lophotrochozoa</taxon>
        <taxon>Platyhelminthes</taxon>
        <taxon>Cestoda</taxon>
        <taxon>Eucestoda</taxon>
        <taxon>Cyclophyllidea</taxon>
        <taxon>Mesocestoididae</taxon>
        <taxon>Mesocestoides</taxon>
    </lineage>
</organism>
<dbReference type="InterPro" id="IPR035940">
    <property type="entry name" value="CAP_sf"/>
</dbReference>